<sequence length="165" mass="17983">MNSLTLSTLTELSGRDVLDHLDTSVTIPVIDGLQAQGDLIVVPERLLTGIVMPMTWTRADSVPASGIELLRSASGGNPHSLVADQGCCTWYSPVFDRRALALGILDAGTVAYLIHPEHGASGIAPGRYVIGRQRESVPRRHQPLRPRPRGRNTPHTIDWTTYVED</sequence>
<dbReference type="Proteomes" id="UP000006023">
    <property type="component" value="Unassembled WGS sequence"/>
</dbReference>
<name>G7GPJ2_9ACTN</name>
<proteinExistence type="predicted"/>
<gene>
    <name evidence="2" type="ORF">GOAMR_40_00070</name>
</gene>
<evidence type="ECO:0000313" key="3">
    <source>
        <dbReference type="Proteomes" id="UP000006023"/>
    </source>
</evidence>
<keyword evidence="3" id="KW-1185">Reference proteome</keyword>
<dbReference type="AlphaFoldDB" id="G7GPJ2"/>
<feature type="compositionally biased region" description="Basic residues" evidence="1">
    <location>
        <begin position="139"/>
        <end position="152"/>
    </location>
</feature>
<dbReference type="eggNOG" id="ENOG5033K3M">
    <property type="taxonomic scope" value="Bacteria"/>
</dbReference>
<dbReference type="EMBL" id="BAED01000040">
    <property type="protein sequence ID" value="GAB05517.1"/>
    <property type="molecule type" value="Genomic_DNA"/>
</dbReference>
<protein>
    <submittedName>
        <fullName evidence="2">Uncharacterized protein</fullName>
    </submittedName>
</protein>
<comment type="caution">
    <text evidence="2">The sequence shown here is derived from an EMBL/GenBank/DDBJ whole genome shotgun (WGS) entry which is preliminary data.</text>
</comment>
<dbReference type="STRING" id="1075090.GOAMR_40_00070"/>
<dbReference type="RefSeq" id="WP_005186778.1">
    <property type="nucleotide sequence ID" value="NZ_BAED01000040.1"/>
</dbReference>
<reference evidence="2 3" key="1">
    <citation type="submission" date="2011-11" db="EMBL/GenBank/DDBJ databases">
        <title>Whole genome shotgun sequence of Gordonia amarae NBRC 15530.</title>
        <authorList>
            <person name="Takarada H."/>
            <person name="Hosoyama A."/>
            <person name="Tsuchikane K."/>
            <person name="Katsumata H."/>
            <person name="Yamazaki S."/>
            <person name="Fujita N."/>
        </authorList>
    </citation>
    <scope>NUCLEOTIDE SEQUENCE [LARGE SCALE GENOMIC DNA]</scope>
    <source>
        <strain evidence="2 3">NBRC 15530</strain>
    </source>
</reference>
<feature type="region of interest" description="Disordered" evidence="1">
    <location>
        <begin position="134"/>
        <end position="165"/>
    </location>
</feature>
<accession>G7GPJ2</accession>
<organism evidence="2 3">
    <name type="scientific">Gordonia amarae NBRC 15530</name>
    <dbReference type="NCBI Taxonomy" id="1075090"/>
    <lineage>
        <taxon>Bacteria</taxon>
        <taxon>Bacillati</taxon>
        <taxon>Actinomycetota</taxon>
        <taxon>Actinomycetes</taxon>
        <taxon>Mycobacteriales</taxon>
        <taxon>Gordoniaceae</taxon>
        <taxon>Gordonia</taxon>
    </lineage>
</organism>
<evidence type="ECO:0000313" key="2">
    <source>
        <dbReference type="EMBL" id="GAB05517.1"/>
    </source>
</evidence>
<evidence type="ECO:0000256" key="1">
    <source>
        <dbReference type="SAM" id="MobiDB-lite"/>
    </source>
</evidence>